<feature type="domain" description="Amidohydrolase 3" evidence="1">
    <location>
        <begin position="97"/>
        <end position="210"/>
    </location>
</feature>
<dbReference type="Gene3D" id="2.30.40.10">
    <property type="entry name" value="Urease, subunit C, domain 1"/>
    <property type="match status" value="1"/>
</dbReference>
<dbReference type="InterPro" id="IPR032466">
    <property type="entry name" value="Metal_Hydrolase"/>
</dbReference>
<name>X1BBF0_9ZZZZ</name>
<protein>
    <recommendedName>
        <fullName evidence="1">Amidohydrolase 3 domain-containing protein</fullName>
    </recommendedName>
</protein>
<dbReference type="Pfam" id="PF07969">
    <property type="entry name" value="Amidohydro_3"/>
    <property type="match status" value="1"/>
</dbReference>
<comment type="caution">
    <text evidence="2">The sequence shown here is derived from an EMBL/GenBank/DDBJ whole genome shotgun (WGS) entry which is preliminary data.</text>
</comment>
<dbReference type="InterPro" id="IPR011059">
    <property type="entry name" value="Metal-dep_hydrolase_composite"/>
</dbReference>
<dbReference type="SUPFAM" id="SSF51338">
    <property type="entry name" value="Composite domain of metallo-dependent hydrolases"/>
    <property type="match status" value="1"/>
</dbReference>
<dbReference type="EMBL" id="BART01010921">
    <property type="protein sequence ID" value="GAG78532.1"/>
    <property type="molecule type" value="Genomic_DNA"/>
</dbReference>
<organism evidence="2">
    <name type="scientific">marine sediment metagenome</name>
    <dbReference type="NCBI Taxonomy" id="412755"/>
    <lineage>
        <taxon>unclassified sequences</taxon>
        <taxon>metagenomes</taxon>
        <taxon>ecological metagenomes</taxon>
    </lineage>
</organism>
<gene>
    <name evidence="2" type="ORF">S01H4_23513</name>
</gene>
<dbReference type="InterPro" id="IPR013108">
    <property type="entry name" value="Amidohydro_3"/>
</dbReference>
<accession>X1BBF0</accession>
<evidence type="ECO:0000259" key="1">
    <source>
        <dbReference type="Pfam" id="PF07969"/>
    </source>
</evidence>
<dbReference type="GO" id="GO:0016810">
    <property type="term" value="F:hydrolase activity, acting on carbon-nitrogen (but not peptide) bonds"/>
    <property type="evidence" value="ECO:0007669"/>
    <property type="project" value="InterPro"/>
</dbReference>
<evidence type="ECO:0000313" key="2">
    <source>
        <dbReference type="EMBL" id="GAG78532.1"/>
    </source>
</evidence>
<dbReference type="SUPFAM" id="SSF51556">
    <property type="entry name" value="Metallo-dependent hydrolases"/>
    <property type="match status" value="1"/>
</dbReference>
<dbReference type="Gene3D" id="3.20.20.140">
    <property type="entry name" value="Metal-dependent hydrolases"/>
    <property type="match status" value="1"/>
</dbReference>
<proteinExistence type="predicted"/>
<dbReference type="AlphaFoldDB" id="X1BBF0"/>
<reference evidence="2" key="1">
    <citation type="journal article" date="2014" name="Front. Microbiol.">
        <title>High frequency of phylogenetically diverse reductive dehalogenase-homologous genes in deep subseafloor sedimentary metagenomes.</title>
        <authorList>
            <person name="Kawai M."/>
            <person name="Futagami T."/>
            <person name="Toyoda A."/>
            <person name="Takaki Y."/>
            <person name="Nishi S."/>
            <person name="Hori S."/>
            <person name="Arai W."/>
            <person name="Tsubouchi T."/>
            <person name="Morono Y."/>
            <person name="Uchiyama I."/>
            <person name="Ito T."/>
            <person name="Fujiyama A."/>
            <person name="Inagaki F."/>
            <person name="Takami H."/>
        </authorList>
    </citation>
    <scope>NUCLEOTIDE SEQUENCE</scope>
    <source>
        <strain evidence="2">Expedition CK06-06</strain>
    </source>
</reference>
<sequence>NGHQVVAEIYPYSFGATIVAADYLHPDNYKNNMGHTYSDIVETATLKPLTKERYEYLVKNAPFTSVTFKNASEEVVMDMLAQPTVLVGSDAFPYNAKSDGSIVYDWDTPYDSVNGHPRGAGTHALVLQKVREDKLMPLMLAISKMTYMYAKFLEDNGVSQMANKGRIQVGADADITIFDPATVRQNATVKNGGLPSTGIPYVVVNGTIVVKDSKVLEGVYPGQPIRAEITK</sequence>
<feature type="non-terminal residue" evidence="2">
    <location>
        <position position="1"/>
    </location>
</feature>